<evidence type="ECO:0000256" key="1">
    <source>
        <dbReference type="PROSITE-ProRule" id="PRU00497"/>
    </source>
</evidence>
<feature type="region of interest" description="Disordered" evidence="2">
    <location>
        <begin position="555"/>
        <end position="618"/>
    </location>
</feature>
<proteinExistence type="predicted"/>
<dbReference type="PROSITE" id="PS51155">
    <property type="entry name" value="CHIT_BIND_RR_2"/>
    <property type="match status" value="3"/>
</dbReference>
<keyword evidence="1" id="KW-0193">Cuticle</keyword>
<evidence type="ECO:0000313" key="5">
    <source>
        <dbReference type="Proteomes" id="UP000292052"/>
    </source>
</evidence>
<feature type="compositionally biased region" description="Gly residues" evidence="2">
    <location>
        <begin position="555"/>
        <end position="573"/>
    </location>
</feature>
<dbReference type="InterPro" id="IPR000618">
    <property type="entry name" value="Insect_cuticle"/>
</dbReference>
<feature type="non-terminal residue" evidence="4">
    <location>
        <position position="1"/>
    </location>
</feature>
<dbReference type="PANTHER" id="PTHR10380">
    <property type="entry name" value="CUTICLE PROTEIN"/>
    <property type="match status" value="1"/>
</dbReference>
<dbReference type="AlphaFoldDB" id="A0A482W956"/>
<comment type="caution">
    <text evidence="4">The sequence shown here is derived from an EMBL/GenBank/DDBJ whole genome shotgun (WGS) entry which is preliminary data.</text>
</comment>
<evidence type="ECO:0000313" key="4">
    <source>
        <dbReference type="EMBL" id="RZC41731.1"/>
    </source>
</evidence>
<dbReference type="EMBL" id="QDEB01014521">
    <property type="protein sequence ID" value="RZC41731.1"/>
    <property type="molecule type" value="Genomic_DNA"/>
</dbReference>
<feature type="compositionally biased region" description="Gly residues" evidence="2">
    <location>
        <begin position="393"/>
        <end position="415"/>
    </location>
</feature>
<dbReference type="PANTHER" id="PTHR10380:SF224">
    <property type="entry name" value="CUTICULAR PROTEIN 12A"/>
    <property type="match status" value="1"/>
</dbReference>
<feature type="compositionally biased region" description="Basic and acidic residues" evidence="2">
    <location>
        <begin position="366"/>
        <end position="378"/>
    </location>
</feature>
<dbReference type="OrthoDB" id="8196648at2759"/>
<feature type="signal peptide" evidence="3">
    <location>
        <begin position="1"/>
        <end position="17"/>
    </location>
</feature>
<dbReference type="GO" id="GO:0062129">
    <property type="term" value="C:chitin-based extracellular matrix"/>
    <property type="evidence" value="ECO:0007669"/>
    <property type="project" value="TreeGrafter"/>
</dbReference>
<reference evidence="4 5" key="1">
    <citation type="submission" date="2017-03" db="EMBL/GenBank/DDBJ databases">
        <title>Genome of the blue death feigning beetle - Asbolus verrucosus.</title>
        <authorList>
            <person name="Rider S.D."/>
        </authorList>
    </citation>
    <scope>NUCLEOTIDE SEQUENCE [LARGE SCALE GENOMIC DNA]</scope>
    <source>
        <strain evidence="4">Butters</strain>
        <tissue evidence="4">Head and leg muscle</tissue>
    </source>
</reference>
<feature type="compositionally biased region" description="Gly residues" evidence="2">
    <location>
        <begin position="466"/>
        <end position="489"/>
    </location>
</feature>
<feature type="compositionally biased region" description="Low complexity" evidence="2">
    <location>
        <begin position="597"/>
        <end position="608"/>
    </location>
</feature>
<feature type="compositionally biased region" description="Pro residues" evidence="2">
    <location>
        <begin position="448"/>
        <end position="459"/>
    </location>
</feature>
<sequence>WPSWCFLLVLTLKVTKGDDDDYNILRRDGSFQFGYKTPDSYHNAVANRNNVVKGEFGGRNPETRRIDSTFYTAGRRGYRPRGVNVHRKYDLNQSGRRPVGSRDNPYYDPYEDPSYSFRFRTRTYSRQEDANRFGDVVGKYNYVDDVGDTHKVEFVAGKNTGFHVKTPFPDSNPERFEGRLFYVDRRKPYLRGRTAIQRGRDGSYRFLAVGPDQRRTEVSDSTGHVRGSYTYIDDKGVQHSVHYIAGPEIGYRVLKNVKGPHHPILYPFTRPDRIPPEAYDHIKDSTDLFDTAASGLVKPINNVGGTSKPDRGEGPSFGGGIDVEKEDIDKLDNDLGKPGGSFGGGANKPPSGGGGGGSLNRPSEGGFDRPEGGFDRPEGGFNRPEGGFNRPPLGGGLGGGSGGGSGGGLGGGSEGGFNRPSEGSYEEGGGGDDDSFGDDLFGPAGTPSKPPKPPRPSRPSRPGSSSGSGGGPSAGGGGGFEPSPGGSGDDGSYRPDTTGAGDDGSYIPPGDVNQDDGSYKPGLDESGLGGGESFRPGLFLYHELLNNDSPILGAAGGGEFPRPGIGGAGGGGIKPTRPSGPRPEKPSFTDDYDTEDSSGLFGSESSNSRPPLSGGGRPTVIQVQGGGGGAGCERCRGTIVTNVGDKLFSVPPGVSVRAHVQSIDLLPLALKVPSPSEQYMEEMSIKTEQLNSAASDLVSNGTVTESNEVLSTVTTTAVPTTTIVATTEATATTNA</sequence>
<dbReference type="InterPro" id="IPR050468">
    <property type="entry name" value="Cuticle_Struct_Prot"/>
</dbReference>
<organism evidence="4 5">
    <name type="scientific">Asbolus verrucosus</name>
    <name type="common">Desert ironclad beetle</name>
    <dbReference type="NCBI Taxonomy" id="1661398"/>
    <lineage>
        <taxon>Eukaryota</taxon>
        <taxon>Metazoa</taxon>
        <taxon>Ecdysozoa</taxon>
        <taxon>Arthropoda</taxon>
        <taxon>Hexapoda</taxon>
        <taxon>Insecta</taxon>
        <taxon>Pterygota</taxon>
        <taxon>Neoptera</taxon>
        <taxon>Endopterygota</taxon>
        <taxon>Coleoptera</taxon>
        <taxon>Polyphaga</taxon>
        <taxon>Cucujiformia</taxon>
        <taxon>Tenebrionidae</taxon>
        <taxon>Pimeliinae</taxon>
        <taxon>Asbolus</taxon>
    </lineage>
</organism>
<dbReference type="GO" id="GO:0008010">
    <property type="term" value="F:structural constituent of chitin-based larval cuticle"/>
    <property type="evidence" value="ECO:0007669"/>
    <property type="project" value="TreeGrafter"/>
</dbReference>
<evidence type="ECO:0000256" key="3">
    <source>
        <dbReference type="SAM" id="SignalP"/>
    </source>
</evidence>
<gene>
    <name evidence="4" type="ORF">BDFB_004473</name>
</gene>
<evidence type="ECO:0000256" key="2">
    <source>
        <dbReference type="SAM" id="MobiDB-lite"/>
    </source>
</evidence>
<feature type="compositionally biased region" description="Gly residues" evidence="2">
    <location>
        <begin position="337"/>
        <end position="358"/>
    </location>
</feature>
<feature type="region of interest" description="Disordered" evidence="2">
    <location>
        <begin position="298"/>
        <end position="535"/>
    </location>
</feature>
<dbReference type="STRING" id="1661398.A0A482W956"/>
<accession>A0A482W956</accession>
<dbReference type="Pfam" id="PF00379">
    <property type="entry name" value="Chitin_bind_4"/>
    <property type="match status" value="3"/>
</dbReference>
<protein>
    <submittedName>
        <fullName evidence="4">Uncharacterized protein</fullName>
    </submittedName>
</protein>
<name>A0A482W956_ASBVE</name>
<keyword evidence="3" id="KW-0732">Signal</keyword>
<keyword evidence="5" id="KW-1185">Reference proteome</keyword>
<dbReference type="Proteomes" id="UP000292052">
    <property type="component" value="Unassembled WGS sequence"/>
</dbReference>
<feature type="chain" id="PRO_5019734233" evidence="3">
    <location>
        <begin position="18"/>
        <end position="735"/>
    </location>
</feature>
<feature type="compositionally biased region" description="Low complexity" evidence="2">
    <location>
        <begin position="438"/>
        <end position="447"/>
    </location>
</feature>